<evidence type="ECO:0000313" key="4">
    <source>
        <dbReference type="Proteomes" id="UP001642484"/>
    </source>
</evidence>
<dbReference type="Proteomes" id="UP001642484">
    <property type="component" value="Unassembled WGS sequence"/>
</dbReference>
<protein>
    <submittedName>
        <fullName evidence="2">Uncharacterized protein</fullName>
    </submittedName>
</protein>
<gene>
    <name evidence="2" type="ORF">CCMP2556_LOCUS42329</name>
    <name evidence="3" type="ORF">CCMP2556_LOCUS42493</name>
</gene>
<dbReference type="EMBL" id="CAXAMN010024595">
    <property type="protein sequence ID" value="CAK9088029.1"/>
    <property type="molecule type" value="Genomic_DNA"/>
</dbReference>
<name>A0ABP0QKT9_9DINO</name>
<accession>A0ABP0QKT9</accession>
<evidence type="ECO:0000313" key="2">
    <source>
        <dbReference type="EMBL" id="CAK9087562.1"/>
    </source>
</evidence>
<feature type="region of interest" description="Disordered" evidence="1">
    <location>
        <begin position="89"/>
        <end position="124"/>
    </location>
</feature>
<evidence type="ECO:0000313" key="3">
    <source>
        <dbReference type="EMBL" id="CAK9088029.1"/>
    </source>
</evidence>
<comment type="caution">
    <text evidence="2">The sequence shown here is derived from an EMBL/GenBank/DDBJ whole genome shotgun (WGS) entry which is preliminary data.</text>
</comment>
<feature type="compositionally biased region" description="Basic and acidic residues" evidence="1">
    <location>
        <begin position="105"/>
        <end position="117"/>
    </location>
</feature>
<keyword evidence="4" id="KW-1185">Reference proteome</keyword>
<organism evidence="2 4">
    <name type="scientific">Durusdinium trenchii</name>
    <dbReference type="NCBI Taxonomy" id="1381693"/>
    <lineage>
        <taxon>Eukaryota</taxon>
        <taxon>Sar</taxon>
        <taxon>Alveolata</taxon>
        <taxon>Dinophyceae</taxon>
        <taxon>Suessiales</taxon>
        <taxon>Symbiodiniaceae</taxon>
        <taxon>Durusdinium</taxon>
    </lineage>
</organism>
<evidence type="ECO:0000256" key="1">
    <source>
        <dbReference type="SAM" id="MobiDB-lite"/>
    </source>
</evidence>
<reference evidence="2 4" key="1">
    <citation type="submission" date="2024-02" db="EMBL/GenBank/DDBJ databases">
        <authorList>
            <person name="Chen Y."/>
            <person name="Shah S."/>
            <person name="Dougan E. K."/>
            <person name="Thang M."/>
            <person name="Chan C."/>
        </authorList>
    </citation>
    <scope>NUCLEOTIDE SEQUENCE [LARGE SCALE GENOMIC DNA]</scope>
</reference>
<dbReference type="EMBL" id="CAXAMN010024550">
    <property type="protein sequence ID" value="CAK9087562.1"/>
    <property type="molecule type" value="Genomic_DNA"/>
</dbReference>
<proteinExistence type="predicted"/>
<sequence length="395" mass="43165">MDVLCLSAQHSVPVGSMHRAGALEAVTVPTAMYSQEIDFTGSSTGSQAQVGIASTKIPVSKTFIHFPTEQDCKRRCYSAPPRIRAAVAKANGSHDEGGLQCSMTTEERRQDQLDDHNAGLSPPEQRFQANQGLLQQPGSLPTPSQVVAGAACASSGQSSCPSAQGAQKEQAFPCVIWGTSQLGYNGQIVLVLALRTRDGNKRALAAIPSAEGKVLEITADVLRRLPRADRLPEATYYAFRTSEDERETKGRMFRKAQTGEEEEQGQTHGTLLLEALGGLHTQEVDRSRVCDLGCPEERKAAEREWVTSLNSRKGKLHQIKQEWRQRMLEASFGENHEGDCRDGTIDRADALSIPVFDHTVVTSWSFRQARGEETWDGLSQASTDIPTDSECELLL</sequence>